<feature type="region of interest" description="Disordered" evidence="1">
    <location>
        <begin position="1"/>
        <end position="70"/>
    </location>
</feature>
<proteinExistence type="predicted"/>
<organism evidence="3 4">
    <name type="scientific">Chaetomium globosum (strain ATCC 6205 / CBS 148.51 / DSM 1962 / NBRC 6347 / NRRL 1970)</name>
    <name type="common">Soil fungus</name>
    <dbReference type="NCBI Taxonomy" id="306901"/>
    <lineage>
        <taxon>Eukaryota</taxon>
        <taxon>Fungi</taxon>
        <taxon>Dikarya</taxon>
        <taxon>Ascomycota</taxon>
        <taxon>Pezizomycotina</taxon>
        <taxon>Sordariomycetes</taxon>
        <taxon>Sordariomycetidae</taxon>
        <taxon>Sordariales</taxon>
        <taxon>Chaetomiaceae</taxon>
        <taxon>Chaetomium</taxon>
    </lineage>
</organism>
<dbReference type="Proteomes" id="UP000001056">
    <property type="component" value="Unassembled WGS sequence"/>
</dbReference>
<dbReference type="RefSeq" id="XP_001222985.1">
    <property type="nucleotide sequence ID" value="XM_001222984.1"/>
</dbReference>
<dbReference type="eggNOG" id="KOG0742">
    <property type="taxonomic scope" value="Eukaryota"/>
</dbReference>
<reference evidence="4" key="1">
    <citation type="journal article" date="2015" name="Genome Announc.">
        <title>Draft genome sequence of the cellulolytic fungus Chaetomium globosum.</title>
        <authorList>
            <person name="Cuomo C.A."/>
            <person name="Untereiner W.A."/>
            <person name="Ma L.-J."/>
            <person name="Grabherr M."/>
            <person name="Birren B.W."/>
        </authorList>
    </citation>
    <scope>NUCLEOTIDE SEQUENCE [LARGE SCALE GENOMIC DNA]</scope>
    <source>
        <strain evidence="4">ATCC 6205 / CBS 148.51 / DSM 1962 / NBRC 6347 / NRRL 1970</strain>
    </source>
</reference>
<dbReference type="HOGENOM" id="CLU_552056_0_0_1"/>
<name>Q2H375_CHAGB</name>
<dbReference type="PANTHER" id="PTHR46411">
    <property type="entry name" value="FAMILY ATPASE, PUTATIVE-RELATED"/>
    <property type="match status" value="1"/>
</dbReference>
<dbReference type="AlphaFoldDB" id="Q2H375"/>
<evidence type="ECO:0000259" key="2">
    <source>
        <dbReference type="Pfam" id="PF22942"/>
    </source>
</evidence>
<evidence type="ECO:0000313" key="4">
    <source>
        <dbReference type="Proteomes" id="UP000001056"/>
    </source>
</evidence>
<feature type="domain" description="DUF7025" evidence="2">
    <location>
        <begin position="255"/>
        <end position="354"/>
    </location>
</feature>
<keyword evidence="4" id="KW-1185">Reference proteome</keyword>
<dbReference type="OrthoDB" id="10042665at2759"/>
<dbReference type="VEuPathDB" id="FungiDB:CHGG_03771"/>
<dbReference type="InParanoid" id="Q2H375"/>
<dbReference type="PANTHER" id="PTHR46411:SF2">
    <property type="entry name" value="AAA+ ATPASE DOMAIN-CONTAINING PROTEIN"/>
    <property type="match status" value="1"/>
</dbReference>
<dbReference type="GeneID" id="4391982"/>
<dbReference type="EMBL" id="CH408032">
    <property type="protein sequence ID" value="EAQ87152.1"/>
    <property type="molecule type" value="Genomic_DNA"/>
</dbReference>
<evidence type="ECO:0000256" key="1">
    <source>
        <dbReference type="SAM" id="MobiDB-lite"/>
    </source>
</evidence>
<feature type="compositionally biased region" description="Low complexity" evidence="1">
    <location>
        <begin position="18"/>
        <end position="33"/>
    </location>
</feature>
<dbReference type="InterPro" id="IPR054289">
    <property type="entry name" value="DUF7025"/>
</dbReference>
<gene>
    <name evidence="3" type="ORF">CHGG_03771</name>
</gene>
<evidence type="ECO:0000313" key="3">
    <source>
        <dbReference type="EMBL" id="EAQ87152.1"/>
    </source>
</evidence>
<accession>Q2H375</accession>
<sequence length="494" mass="55160">MDAADETEVRDPAAPAAESPLQRPRPSSSSKSEPPSPLVLLKWSTLGAPGGQSVAGNKNPEGEDFQGPSDMRDIVGTLMARIDKLEGAVSGLREVNAEFEIRLRIEGQLRRDLEIRRRASPFLGKVRITSEFIVNFLPAMNLGLESSSRVFGHGTSVLMVLPFKGLVHFGDRIRKEFRRLSKIPAKKPEGGGAVQSDVLQPNIWIQNQPDATLVGQSDERSGHMAARMDHFKCLLEFMDGNFKTRMDHIRGGFCERITYAELWLLFQSGDVIVWKEKTQASLVLGTVDPGHKITQPFYGGSKSSQEKVDGFEMVHVMIGFDGTVLGPVTSRVTILPFNGEKAITSLAVYPLAYSPNPGLRESLIASGKRFLDMTKVRHMHYTGPTSASTPDYVDSQVVVDFEECYRQNPQWRPDIQNLVGVKVEDIGFEVAIDKQYVHYIGHFGEEEEILDERKIDQLRTSSLWIATFQRIDPRGPICSYILAFSTNLRQVERI</sequence>
<dbReference type="Pfam" id="PF22942">
    <property type="entry name" value="DUF7025"/>
    <property type="match status" value="1"/>
</dbReference>
<protein>
    <recommendedName>
        <fullName evidence="2">DUF7025 domain-containing protein</fullName>
    </recommendedName>
</protein>
<dbReference type="OMA" id="CERITYA"/>